<evidence type="ECO:0000259" key="8">
    <source>
        <dbReference type="PROSITE" id="PS51805"/>
    </source>
</evidence>
<dbReference type="RefSeq" id="XP_002549537.1">
    <property type="nucleotide sequence ID" value="XM_002549491.1"/>
</dbReference>
<dbReference type="Pfam" id="PF00628">
    <property type="entry name" value="PHD"/>
    <property type="match status" value="1"/>
</dbReference>
<dbReference type="GeneID" id="8301460"/>
<feature type="compositionally biased region" description="Low complexity" evidence="5">
    <location>
        <begin position="30"/>
        <end position="63"/>
    </location>
</feature>
<evidence type="ECO:0000259" key="7">
    <source>
        <dbReference type="PROSITE" id="PS51038"/>
    </source>
</evidence>
<dbReference type="GO" id="GO:0048189">
    <property type="term" value="C:Lid2 complex"/>
    <property type="evidence" value="ECO:0007669"/>
    <property type="project" value="TreeGrafter"/>
</dbReference>
<dbReference type="GO" id="GO:0004842">
    <property type="term" value="F:ubiquitin-protein transferase activity"/>
    <property type="evidence" value="ECO:0007669"/>
    <property type="project" value="TreeGrafter"/>
</dbReference>
<feature type="compositionally biased region" description="Low complexity" evidence="5">
    <location>
        <begin position="893"/>
        <end position="918"/>
    </location>
</feature>
<dbReference type="OrthoDB" id="336088at2759"/>
<keyword evidence="1" id="KW-0479">Metal-binding</keyword>
<dbReference type="HOGENOM" id="CLU_001514_2_0_1"/>
<dbReference type="eggNOG" id="KOG0955">
    <property type="taxonomic scope" value="Eukaryota"/>
</dbReference>
<dbReference type="KEGG" id="ctp:CTRG_03834"/>
<gene>
    <name evidence="9" type="ORF">CTRG_03834</name>
</gene>
<dbReference type="InterPro" id="IPR043151">
    <property type="entry name" value="BAH_sf"/>
</dbReference>
<dbReference type="CDD" id="cd15497">
    <property type="entry name" value="PHD1_Snt2p_like"/>
    <property type="match status" value="1"/>
</dbReference>
<reference evidence="9 10" key="1">
    <citation type="journal article" date="2009" name="Nature">
        <title>Evolution of pathogenicity and sexual reproduction in eight Candida genomes.</title>
        <authorList>
            <person name="Butler G."/>
            <person name="Rasmussen M.D."/>
            <person name="Lin M.F."/>
            <person name="Santos M.A."/>
            <person name="Sakthikumar S."/>
            <person name="Munro C.A."/>
            <person name="Rheinbay E."/>
            <person name="Grabherr M."/>
            <person name="Forche A."/>
            <person name="Reedy J.L."/>
            <person name="Agrafioti I."/>
            <person name="Arnaud M.B."/>
            <person name="Bates S."/>
            <person name="Brown A.J."/>
            <person name="Brunke S."/>
            <person name="Costanzo M.C."/>
            <person name="Fitzpatrick D.A."/>
            <person name="de Groot P.W."/>
            <person name="Harris D."/>
            <person name="Hoyer L.L."/>
            <person name="Hube B."/>
            <person name="Klis F.M."/>
            <person name="Kodira C."/>
            <person name="Lennard N."/>
            <person name="Logue M.E."/>
            <person name="Martin R."/>
            <person name="Neiman A.M."/>
            <person name="Nikolaou E."/>
            <person name="Quail M.A."/>
            <person name="Quinn J."/>
            <person name="Santos M.C."/>
            <person name="Schmitzberger F.F."/>
            <person name="Sherlock G."/>
            <person name="Shah P."/>
            <person name="Silverstein K.A."/>
            <person name="Skrzypek M.S."/>
            <person name="Soll D."/>
            <person name="Staggs R."/>
            <person name="Stansfield I."/>
            <person name="Stumpf M.P."/>
            <person name="Sudbery P.E."/>
            <person name="Srikantha T."/>
            <person name="Zeng Q."/>
            <person name="Berman J."/>
            <person name="Berriman M."/>
            <person name="Heitman J."/>
            <person name="Gow N.A."/>
            <person name="Lorenz M.C."/>
            <person name="Birren B.W."/>
            <person name="Kellis M."/>
            <person name="Cuomo C.A."/>
        </authorList>
    </citation>
    <scope>NUCLEOTIDE SEQUENCE [LARGE SCALE GENOMIC DNA]</scope>
    <source>
        <strain evidence="10">ATCC MYA-3404 / T1</strain>
    </source>
</reference>
<name>C5MDT2_CANTT</name>
<dbReference type="InterPro" id="IPR011011">
    <property type="entry name" value="Znf_FYVE_PHD"/>
</dbReference>
<dbReference type="GO" id="GO:0036205">
    <property type="term" value="P:histone catabolic process"/>
    <property type="evidence" value="ECO:0007669"/>
    <property type="project" value="TreeGrafter"/>
</dbReference>
<accession>C5MDT2</accession>
<feature type="region of interest" description="Disordered" evidence="5">
    <location>
        <begin position="893"/>
        <end position="966"/>
    </location>
</feature>
<evidence type="ECO:0000256" key="2">
    <source>
        <dbReference type="ARBA" id="ARBA00022771"/>
    </source>
</evidence>
<sequence length="1451" mass="164815">MSETTARPRRKATINKTYNDSIDLNSLEYDSSNSISASTSVNSTTSNTRKRTNNSNNTNGSNKKSSHKHDDNHSPSNGASTPNKVPNNWQPPPKPEDFFSFRLNLTDAYIDLTIQTLYCPNQFPSTNTNGSSSSSSSRRKSKQPIFSLAKGQYIYMISEPPGEPYYIGRIMGFKHKNSNQKNVSVAETGEIVDAKEYTFEIQWFYRPRDISKITNDSRLLFASMHTDTCPISSFRGLVEVRHKQDIEDQFSKEQLKETKRGSKKSVSPSASSALESYIQKPNHFYFDKLFDRYMIKFYDVLSTANLLQYAEIENSKSRNFLIALNKRFEFIFVESQRTKSLLNSFSSNSCSCEICGQWCDNPDSISCGECEKYYHMYCLDPPLLKKPSRGFSWACATCTKKHELQYHQKKLVMLSDNKSSNQDQLASELSVLSSLEAELSREPTPASREASVTSSSTLPKYENLAIEFLRKDKDTTFKQRRIKEEWCMRYLGQYARLEDGVDVDDRSPYPRASTRIGAKHQAVYIPECDGHPIVYYDVEKPQKKKTNGGSQNSKRPRSKNVPEEIVEEPVKLVVPEEYKDVDPKEYPSWLQPRPKGYIERGVDDGEGETCTLLWKTRDEDREDDFSKLDAYVARCGPIAERLGMSPNSPNFMDSILLSYMKNNGDVELAFKEAQKLDKKKLKEPVFNKEEIKRFENGVRAFGSELYPVYKKVKTQPSAMVVRFYYLWKKTPNGREIWGNYEGRIQKKVQNIVKDEQKAVKQQLDDLANPEDDSSYESSKIEPQKSFLCKHCHTDTSTQWYRITGHDAKKVNPDNKVIALCFRCARLWRRYAVVWEDPTQISKKSSNGKGNTWKKKVEPELAADATAILDYAQNVQNLPTPPAVVPVPAAVTNTKASTTTPPNISTTTTTTKSEQTASTQPAVTEIKQESKKRSSPSSSTPSKKRARVKEEKTETPKPVTPAPVVTNNSSTTVVDKLANEELKQHLFNKNYKQPEVKKLVKKLPLAKAKTYITDLIENFRMRQLTDVQAHLSTIQIPVSSIDLPFEPSERNCCVCREHDNSTKHSSLLEMLICSSCGVNVHASCAGISIANIDKLKSPVKEWLCEPCTNDMRPVNSAIYSCCCCLANEANYELSILGSPFVRPDYLKHIDNGRWCHLLCAVFNGEFVEFHQPRGKNSNKNIINTVAITNVDKVFLNNYRHACEICNCKNGAIIKCELCDDKDHFYHITCAQDTPNFKLGFKLVESKDKLVKVDGHSGKLKAILVCPKHDQSKETILNMRTLGKRVTSKSNASDNEEKPLMQLFLEDLLKNKTAKLSGQMKSMNYIENFKQFYQLKDDAIDSSKRKEHTCCKCQTETSPIWWPQDESGDKVLCQSCYHGGTSDKMEIVNDDDSSVNKPLNGENYGIENELDKLESIYKSNIIEYKEEVVEPKPIEPTIENISRSKISLGDILS</sequence>
<dbReference type="SUPFAM" id="SSF46689">
    <property type="entry name" value="Homeodomain-like"/>
    <property type="match status" value="1"/>
</dbReference>
<feature type="domain" description="PHD-type" evidence="6">
    <location>
        <begin position="349"/>
        <end position="401"/>
    </location>
</feature>
<dbReference type="PROSITE" id="PS50016">
    <property type="entry name" value="ZF_PHD_2"/>
    <property type="match status" value="2"/>
</dbReference>
<evidence type="ECO:0000256" key="1">
    <source>
        <dbReference type="ARBA" id="ARBA00022723"/>
    </source>
</evidence>
<dbReference type="PANTHER" id="PTHR47672:SF1">
    <property type="entry name" value="E3 UBIQUITIN-PROTEIN LIGASE SNT2"/>
    <property type="match status" value="1"/>
</dbReference>
<organism evidence="9 10">
    <name type="scientific">Candida tropicalis (strain ATCC MYA-3404 / T1)</name>
    <name type="common">Yeast</name>
    <dbReference type="NCBI Taxonomy" id="294747"/>
    <lineage>
        <taxon>Eukaryota</taxon>
        <taxon>Fungi</taxon>
        <taxon>Dikarya</taxon>
        <taxon>Ascomycota</taxon>
        <taxon>Saccharomycotina</taxon>
        <taxon>Pichiomycetes</taxon>
        <taxon>Debaryomycetaceae</taxon>
        <taxon>Candida/Lodderomyces clade</taxon>
        <taxon>Candida</taxon>
    </lineage>
</organism>
<dbReference type="Pfam" id="PF13832">
    <property type="entry name" value="zf-HC5HC2H_2"/>
    <property type="match status" value="1"/>
</dbReference>
<dbReference type="GO" id="GO:0003682">
    <property type="term" value="F:chromatin binding"/>
    <property type="evidence" value="ECO:0007669"/>
    <property type="project" value="InterPro"/>
</dbReference>
<dbReference type="Gene3D" id="2.30.30.1150">
    <property type="match status" value="1"/>
</dbReference>
<dbReference type="InterPro" id="IPR034732">
    <property type="entry name" value="EPHD"/>
</dbReference>
<dbReference type="Gene3D" id="1.10.10.60">
    <property type="entry name" value="Homeodomain-like"/>
    <property type="match status" value="1"/>
</dbReference>
<keyword evidence="3" id="KW-0862">Zinc</keyword>
<protein>
    <submittedName>
        <fullName evidence="9">Uncharacterized protein</fullName>
    </submittedName>
</protein>
<evidence type="ECO:0000313" key="10">
    <source>
        <dbReference type="Proteomes" id="UP000002037"/>
    </source>
</evidence>
<feature type="compositionally biased region" description="Polar residues" evidence="5">
    <location>
        <begin position="78"/>
        <end position="88"/>
    </location>
</feature>
<dbReference type="VEuPathDB" id="FungiDB:CTRG_03834"/>
<keyword evidence="2 4" id="KW-0863">Zinc-finger</keyword>
<dbReference type="PROSITE" id="PS51038">
    <property type="entry name" value="BAH"/>
    <property type="match status" value="1"/>
</dbReference>
<dbReference type="EMBL" id="GG692399">
    <property type="protein sequence ID" value="EER32163.1"/>
    <property type="molecule type" value="Genomic_DNA"/>
</dbReference>
<dbReference type="Gene3D" id="2.30.30.490">
    <property type="match status" value="1"/>
</dbReference>
<dbReference type="InterPro" id="IPR019787">
    <property type="entry name" value="Znf_PHD-finger"/>
</dbReference>
<dbReference type="SMART" id="SM00439">
    <property type="entry name" value="BAH"/>
    <property type="match status" value="1"/>
</dbReference>
<dbReference type="STRING" id="294747.C5MDT2"/>
<dbReference type="PROSITE" id="PS51805">
    <property type="entry name" value="EPHD"/>
    <property type="match status" value="1"/>
</dbReference>
<proteinExistence type="predicted"/>
<dbReference type="GO" id="GO:0008270">
    <property type="term" value="F:zinc ion binding"/>
    <property type="evidence" value="ECO:0007669"/>
    <property type="project" value="UniProtKB-KW"/>
</dbReference>
<dbReference type="InterPro" id="IPR001025">
    <property type="entry name" value="BAH_dom"/>
</dbReference>
<dbReference type="Pfam" id="PF01426">
    <property type="entry name" value="BAH"/>
    <property type="match status" value="1"/>
</dbReference>
<feature type="domain" description="PHD-type" evidence="6">
    <location>
        <begin position="1048"/>
        <end position="1109"/>
    </location>
</feature>
<dbReference type="Proteomes" id="UP000002037">
    <property type="component" value="Unassembled WGS sequence"/>
</dbReference>
<evidence type="ECO:0000313" key="9">
    <source>
        <dbReference type="EMBL" id="EER32163.1"/>
    </source>
</evidence>
<feature type="region of interest" description="Disordered" evidence="5">
    <location>
        <begin position="539"/>
        <end position="564"/>
    </location>
</feature>
<evidence type="ECO:0000259" key="6">
    <source>
        <dbReference type="PROSITE" id="PS50016"/>
    </source>
</evidence>
<evidence type="ECO:0000256" key="4">
    <source>
        <dbReference type="PROSITE-ProRule" id="PRU00146"/>
    </source>
</evidence>
<dbReference type="InterPro" id="IPR029617">
    <property type="entry name" value="Snt2"/>
</dbReference>
<feature type="compositionally biased region" description="Polar residues" evidence="5">
    <location>
        <begin position="14"/>
        <end position="24"/>
    </location>
</feature>
<dbReference type="SMART" id="SM00249">
    <property type="entry name" value="PHD"/>
    <property type="match status" value="3"/>
</dbReference>
<dbReference type="InterPro" id="IPR013083">
    <property type="entry name" value="Znf_RING/FYVE/PHD"/>
</dbReference>
<feature type="domain" description="BAH" evidence="7">
    <location>
        <begin position="146"/>
        <end position="301"/>
    </location>
</feature>
<dbReference type="InterPro" id="IPR001965">
    <property type="entry name" value="Znf_PHD"/>
</dbReference>
<feature type="region of interest" description="Disordered" evidence="5">
    <location>
        <begin position="1"/>
        <end position="96"/>
    </location>
</feature>
<evidence type="ECO:0000256" key="5">
    <source>
        <dbReference type="SAM" id="MobiDB-lite"/>
    </source>
</evidence>
<evidence type="ECO:0000256" key="3">
    <source>
        <dbReference type="ARBA" id="ARBA00022833"/>
    </source>
</evidence>
<dbReference type="SUPFAM" id="SSF57903">
    <property type="entry name" value="FYVE/PHD zinc finger"/>
    <property type="match status" value="2"/>
</dbReference>
<keyword evidence="10" id="KW-1185">Reference proteome</keyword>
<dbReference type="InterPro" id="IPR009057">
    <property type="entry name" value="Homeodomain-like_sf"/>
</dbReference>
<dbReference type="PANTHER" id="PTHR47672">
    <property type="entry name" value="E3 UBIQUITIN-PROTEIN LIGASE SNT2"/>
    <property type="match status" value="1"/>
</dbReference>
<dbReference type="Gene3D" id="3.30.40.10">
    <property type="entry name" value="Zinc/RING finger domain, C3HC4 (zinc finger)"/>
    <property type="match status" value="1"/>
</dbReference>
<feature type="domain" description="PHD-type" evidence="8">
    <location>
        <begin position="1117"/>
        <end position="1268"/>
    </location>
</feature>